<dbReference type="Pfam" id="PF26640">
    <property type="entry name" value="DUF8212"/>
    <property type="match status" value="1"/>
</dbReference>
<dbReference type="STRING" id="154538.A0A1M2VGG3"/>
<dbReference type="EMBL" id="MNAD01001282">
    <property type="protein sequence ID" value="OJT06668.1"/>
    <property type="molecule type" value="Genomic_DNA"/>
</dbReference>
<protein>
    <submittedName>
        <fullName evidence="3">Vegetative incompatibility protein HET-E-1</fullName>
    </submittedName>
</protein>
<dbReference type="Pfam" id="PF06985">
    <property type="entry name" value="HET"/>
    <property type="match status" value="1"/>
</dbReference>
<gene>
    <name evidence="3" type="ORF">TRAPUB_2482</name>
</gene>
<dbReference type="InterPro" id="IPR058525">
    <property type="entry name" value="DUF8212"/>
</dbReference>
<dbReference type="Proteomes" id="UP000184267">
    <property type="component" value="Unassembled WGS sequence"/>
</dbReference>
<name>A0A1M2VGG3_TRAPU</name>
<evidence type="ECO:0000259" key="2">
    <source>
        <dbReference type="Pfam" id="PF26640"/>
    </source>
</evidence>
<keyword evidence="4" id="KW-1185">Reference proteome</keyword>
<feature type="non-terminal residue" evidence="3">
    <location>
        <position position="344"/>
    </location>
</feature>
<feature type="domain" description="DUF8212" evidence="2">
    <location>
        <begin position="234"/>
        <end position="323"/>
    </location>
</feature>
<dbReference type="InterPro" id="IPR010730">
    <property type="entry name" value="HET"/>
</dbReference>
<evidence type="ECO:0000259" key="1">
    <source>
        <dbReference type="Pfam" id="PF06985"/>
    </source>
</evidence>
<proteinExistence type="predicted"/>
<dbReference type="OrthoDB" id="2736664at2759"/>
<evidence type="ECO:0000313" key="3">
    <source>
        <dbReference type="EMBL" id="OJT06668.1"/>
    </source>
</evidence>
<dbReference type="PANTHER" id="PTHR10622">
    <property type="entry name" value="HET DOMAIN-CONTAINING PROTEIN"/>
    <property type="match status" value="1"/>
</dbReference>
<comment type="caution">
    <text evidence="3">The sequence shown here is derived from an EMBL/GenBank/DDBJ whole genome shotgun (WGS) entry which is preliminary data.</text>
</comment>
<dbReference type="PANTHER" id="PTHR10622:SF10">
    <property type="entry name" value="HET DOMAIN-CONTAINING PROTEIN"/>
    <property type="match status" value="1"/>
</dbReference>
<reference evidence="3 4" key="1">
    <citation type="submission" date="2016-10" db="EMBL/GenBank/DDBJ databases">
        <title>Genome sequence of the basidiomycete white-rot fungus Trametes pubescens.</title>
        <authorList>
            <person name="Makela M.R."/>
            <person name="Granchi Z."/>
            <person name="Peng M."/>
            <person name="De Vries R.P."/>
            <person name="Grigoriev I."/>
            <person name="Riley R."/>
            <person name="Hilden K."/>
        </authorList>
    </citation>
    <scope>NUCLEOTIDE SEQUENCE [LARGE SCALE GENOMIC DNA]</scope>
    <source>
        <strain evidence="3 4">FBCC735</strain>
    </source>
</reference>
<organism evidence="3 4">
    <name type="scientific">Trametes pubescens</name>
    <name type="common">White-rot fungus</name>
    <dbReference type="NCBI Taxonomy" id="154538"/>
    <lineage>
        <taxon>Eukaryota</taxon>
        <taxon>Fungi</taxon>
        <taxon>Dikarya</taxon>
        <taxon>Basidiomycota</taxon>
        <taxon>Agaricomycotina</taxon>
        <taxon>Agaricomycetes</taxon>
        <taxon>Polyporales</taxon>
        <taxon>Polyporaceae</taxon>
        <taxon>Trametes</taxon>
    </lineage>
</organism>
<sequence>MRLLNTGTLRIVHFPNPDTRPPYAILSHVWQGDEASYQDIHALRAHPDPLSAGPEKVRRFCAFARAEGFEWAWLDACCIDKTSSSELSEALNSMFRWYRDAVVCYAFLHDVPDRSNATSPTVDDDDLEQNFVESVYFTRGWTLQELLAPRLLFFVSSEWTVIGTKHSWASAIQRVTGIDLEVLTLHRPLHKVSLARQMSWAARRRTTRPEDRAYSLMGIFGVNMATLYGEGAEKAFYRLQEEILRHCPPDQSLFAWGALNLYDVLSVQTFRPRQSDTFEQESTQDASDTGRLLAPSPDCFMYAGDIVPVSQARISKFLGTQLPTPRSKRASPVLASASRFLSSL</sequence>
<feature type="domain" description="Heterokaryon incompatibility" evidence="1">
    <location>
        <begin position="23"/>
        <end position="114"/>
    </location>
</feature>
<evidence type="ECO:0000313" key="4">
    <source>
        <dbReference type="Proteomes" id="UP000184267"/>
    </source>
</evidence>
<dbReference type="AlphaFoldDB" id="A0A1M2VGG3"/>
<accession>A0A1M2VGG3</accession>